<protein>
    <submittedName>
        <fullName evidence="1">Uncharacterized protein</fullName>
    </submittedName>
</protein>
<dbReference type="AlphaFoldDB" id="A0A7S2XT47"/>
<accession>A0A7S2XT47</accession>
<name>A0A7S2XT47_9STRA</name>
<reference evidence="1" key="1">
    <citation type="submission" date="2021-01" db="EMBL/GenBank/DDBJ databases">
        <authorList>
            <person name="Corre E."/>
            <person name="Pelletier E."/>
            <person name="Niang G."/>
            <person name="Scheremetjew M."/>
            <person name="Finn R."/>
            <person name="Kale V."/>
            <person name="Holt S."/>
            <person name="Cochrane G."/>
            <person name="Meng A."/>
            <person name="Brown T."/>
            <person name="Cohen L."/>
        </authorList>
    </citation>
    <scope>NUCLEOTIDE SEQUENCE</scope>
    <source>
        <strain evidence="1">CCMP2084</strain>
    </source>
</reference>
<dbReference type="EMBL" id="HBHQ01025695">
    <property type="protein sequence ID" value="CAD9825528.1"/>
    <property type="molecule type" value="Transcribed_RNA"/>
</dbReference>
<sequence>MRPMLYHIGNHEMADTLTEEQLALSDYQRRSPHTAINILRTSQLNAASGAKSIVDLDVGNGVLEKASGITTYTRNAIRLANTGKEALDTALQADMEMGL</sequence>
<evidence type="ECO:0000313" key="1">
    <source>
        <dbReference type="EMBL" id="CAD9825528.1"/>
    </source>
</evidence>
<gene>
    <name evidence="1" type="ORF">ASEP1449_LOCUS17362</name>
</gene>
<proteinExistence type="predicted"/>
<organism evidence="1">
    <name type="scientific">Attheya septentrionalis</name>
    <dbReference type="NCBI Taxonomy" id="420275"/>
    <lineage>
        <taxon>Eukaryota</taxon>
        <taxon>Sar</taxon>
        <taxon>Stramenopiles</taxon>
        <taxon>Ochrophyta</taxon>
        <taxon>Bacillariophyta</taxon>
        <taxon>Coscinodiscophyceae</taxon>
        <taxon>Chaetocerotophycidae</taxon>
        <taxon>Chaetocerotales</taxon>
        <taxon>Attheyaceae</taxon>
        <taxon>Attheya</taxon>
    </lineage>
</organism>